<protein>
    <recommendedName>
        <fullName evidence="1">DUF4283 domain-containing protein</fullName>
    </recommendedName>
</protein>
<dbReference type="Proteomes" id="UP001153076">
    <property type="component" value="Unassembled WGS sequence"/>
</dbReference>
<evidence type="ECO:0000313" key="2">
    <source>
        <dbReference type="EMBL" id="KAJ8432712.1"/>
    </source>
</evidence>
<comment type="caution">
    <text evidence="2">The sequence shown here is derived from an EMBL/GenBank/DDBJ whole genome shotgun (WGS) entry which is preliminary data.</text>
</comment>
<dbReference type="Pfam" id="PF14111">
    <property type="entry name" value="DUF4283"/>
    <property type="match status" value="1"/>
</dbReference>
<dbReference type="PANTHER" id="PTHR33233:SF14">
    <property type="entry name" value="ENDONUCLEASE_EXONUCLEASE_PHOSPHATASE"/>
    <property type="match status" value="1"/>
</dbReference>
<feature type="domain" description="DUF4283" evidence="1">
    <location>
        <begin position="92"/>
        <end position="172"/>
    </location>
</feature>
<evidence type="ECO:0000313" key="3">
    <source>
        <dbReference type="Proteomes" id="UP001153076"/>
    </source>
</evidence>
<name>A0A9Q1JXA0_9CARY</name>
<organism evidence="2 3">
    <name type="scientific">Carnegiea gigantea</name>
    <dbReference type="NCBI Taxonomy" id="171969"/>
    <lineage>
        <taxon>Eukaryota</taxon>
        <taxon>Viridiplantae</taxon>
        <taxon>Streptophyta</taxon>
        <taxon>Embryophyta</taxon>
        <taxon>Tracheophyta</taxon>
        <taxon>Spermatophyta</taxon>
        <taxon>Magnoliopsida</taxon>
        <taxon>eudicotyledons</taxon>
        <taxon>Gunneridae</taxon>
        <taxon>Pentapetalae</taxon>
        <taxon>Caryophyllales</taxon>
        <taxon>Cactineae</taxon>
        <taxon>Cactaceae</taxon>
        <taxon>Cactoideae</taxon>
        <taxon>Echinocereeae</taxon>
        <taxon>Carnegiea</taxon>
    </lineage>
</organism>
<dbReference type="OrthoDB" id="425619at2759"/>
<reference evidence="2" key="1">
    <citation type="submission" date="2022-04" db="EMBL/GenBank/DDBJ databases">
        <title>Carnegiea gigantea Genome sequencing and assembly v2.</title>
        <authorList>
            <person name="Copetti D."/>
            <person name="Sanderson M.J."/>
            <person name="Burquez A."/>
            <person name="Wojciechowski M.F."/>
        </authorList>
    </citation>
    <scope>NUCLEOTIDE SEQUENCE</scope>
    <source>
        <strain evidence="2">SGP5-SGP5p</strain>
        <tissue evidence="2">Aerial part</tissue>
    </source>
</reference>
<keyword evidence="3" id="KW-1185">Reference proteome</keyword>
<dbReference type="PANTHER" id="PTHR33233">
    <property type="entry name" value="ENDONUCLEASE/EXONUCLEASE/PHOSPHATASE"/>
    <property type="match status" value="1"/>
</dbReference>
<dbReference type="InterPro" id="IPR025558">
    <property type="entry name" value="DUF4283"/>
</dbReference>
<dbReference type="EMBL" id="JAKOGI010000589">
    <property type="protein sequence ID" value="KAJ8432712.1"/>
    <property type="molecule type" value="Genomic_DNA"/>
</dbReference>
<evidence type="ECO:0000259" key="1">
    <source>
        <dbReference type="Pfam" id="PF14111"/>
    </source>
</evidence>
<dbReference type="AlphaFoldDB" id="A0A9Q1JXA0"/>
<gene>
    <name evidence="2" type="ORF">Cgig2_009770</name>
</gene>
<proteinExistence type="predicted"/>
<accession>A0A9Q1JXA0</accession>
<sequence>MDSSTSQHKDQQAEAIEATIATTEAAIEEQLDATVSPETPHLQNTQVLPRSTYASMVDLNKGARLEFIPSSLINGVKCAKVELNDAKDEIDYWQQAVLCSVLGANPPFAVMQGFIQRIWSAYGLDKIIQVRKWVFLVRFMHMQDKLTVEKKGLYYFDSKPFLFKGWNPEMDLHTESIKSFPLWVQLPDLDVKYWGQSSLSKMGSIIGIPIKTDKYTRDRTIKYARLLIEVNLEGPFPEFVEFINENGKQVKFEWLPTKCNHCLMYGYEETFCRKKERVRKEWRPIPREETTALATTPLPLVSQPRNPKVEFTPVTRRAATTHSPIAIGLLKTKVKEHNTNKVAATVFPGWHWHTNFSLNPKGRI</sequence>